<sequence length="292" mass="30713">MPDSDTSSSTDRRSVSRGREAFSSGRGGIGNIRRPSLDSASPSRPPAEPISPVRGREAAVDPDRARTTGRGGMGNIRSGSQARSASIIPENYPQTASLVSDHAASVAEYERSVVQQSEQNARARSSGRGGLGNIKSNSKSRSRSRAAIHSTGRGGAGNLQGGNVEPDLLAELEEDERLRYLRDEVIHSTGRGGRANMSSMHSPPPEPASPHAHDFEATGRGGVGNIVRSRSGSREPRSRSASRGPNGRGSSLARMLNKVGIHGRHEDGEVPPGMTSVTEDGESSVSSVHAQE</sequence>
<feature type="compositionally biased region" description="Basic and acidic residues" evidence="1">
    <location>
        <begin position="54"/>
        <end position="66"/>
    </location>
</feature>
<dbReference type="InterPro" id="IPR022024">
    <property type="entry name" value="DUF3602"/>
</dbReference>
<evidence type="ECO:0000313" key="3">
    <source>
        <dbReference type="Proteomes" id="UP000313359"/>
    </source>
</evidence>
<dbReference type="PANTHER" id="PTHR34693">
    <property type="entry name" value="PROTEIN PAR32"/>
    <property type="match status" value="1"/>
</dbReference>
<dbReference type="InterPro" id="IPR053203">
    <property type="entry name" value="Cisplatin_resist-associated"/>
</dbReference>
<evidence type="ECO:0000313" key="2">
    <source>
        <dbReference type="EMBL" id="RPD65329.1"/>
    </source>
</evidence>
<feature type="region of interest" description="Disordered" evidence="1">
    <location>
        <begin position="1"/>
        <end position="170"/>
    </location>
</feature>
<evidence type="ECO:0000256" key="1">
    <source>
        <dbReference type="SAM" id="MobiDB-lite"/>
    </source>
</evidence>
<gene>
    <name evidence="2" type="ORF">L227DRAFT_208429</name>
</gene>
<name>A0A5C2SQG0_9APHY</name>
<keyword evidence="3" id="KW-1185">Reference proteome</keyword>
<feature type="compositionally biased region" description="Basic and acidic residues" evidence="1">
    <location>
        <begin position="10"/>
        <end position="20"/>
    </location>
</feature>
<proteinExistence type="predicted"/>
<reference evidence="2" key="1">
    <citation type="journal article" date="2018" name="Genome Biol. Evol.">
        <title>Genomics and development of Lentinus tigrinus, a white-rot wood-decaying mushroom with dimorphic fruiting bodies.</title>
        <authorList>
            <person name="Wu B."/>
            <person name="Xu Z."/>
            <person name="Knudson A."/>
            <person name="Carlson A."/>
            <person name="Chen N."/>
            <person name="Kovaka S."/>
            <person name="LaButti K."/>
            <person name="Lipzen A."/>
            <person name="Pennachio C."/>
            <person name="Riley R."/>
            <person name="Schakwitz W."/>
            <person name="Umezawa K."/>
            <person name="Ohm R.A."/>
            <person name="Grigoriev I.V."/>
            <person name="Nagy L.G."/>
            <person name="Gibbons J."/>
            <person name="Hibbett D."/>
        </authorList>
    </citation>
    <scope>NUCLEOTIDE SEQUENCE [LARGE SCALE GENOMIC DNA]</scope>
    <source>
        <strain evidence="2">ALCF2SS1-6</strain>
    </source>
</reference>
<dbReference type="Proteomes" id="UP000313359">
    <property type="component" value="Unassembled WGS sequence"/>
</dbReference>
<accession>A0A5C2SQG0</accession>
<feature type="region of interest" description="Disordered" evidence="1">
    <location>
        <begin position="184"/>
        <end position="292"/>
    </location>
</feature>
<dbReference type="STRING" id="1328759.A0A5C2SQG0"/>
<dbReference type="OrthoDB" id="2537432at2759"/>
<feature type="compositionally biased region" description="Polar residues" evidence="1">
    <location>
        <begin position="275"/>
        <end position="292"/>
    </location>
</feature>
<dbReference type="Pfam" id="PF12223">
    <property type="entry name" value="DUF3602"/>
    <property type="match status" value="2"/>
</dbReference>
<dbReference type="PANTHER" id="PTHR34693:SF1">
    <property type="entry name" value="PROTEIN PAR32"/>
    <property type="match status" value="1"/>
</dbReference>
<protein>
    <submittedName>
        <fullName evidence="2">Uncharacterized protein</fullName>
    </submittedName>
</protein>
<dbReference type="EMBL" id="ML122252">
    <property type="protein sequence ID" value="RPD65329.1"/>
    <property type="molecule type" value="Genomic_DNA"/>
</dbReference>
<dbReference type="AlphaFoldDB" id="A0A5C2SQG0"/>
<organism evidence="2 3">
    <name type="scientific">Lentinus tigrinus ALCF2SS1-6</name>
    <dbReference type="NCBI Taxonomy" id="1328759"/>
    <lineage>
        <taxon>Eukaryota</taxon>
        <taxon>Fungi</taxon>
        <taxon>Dikarya</taxon>
        <taxon>Basidiomycota</taxon>
        <taxon>Agaricomycotina</taxon>
        <taxon>Agaricomycetes</taxon>
        <taxon>Polyporales</taxon>
        <taxon>Polyporaceae</taxon>
        <taxon>Lentinus</taxon>
    </lineage>
</organism>